<protein>
    <recommendedName>
        <fullName evidence="6">RNA polymerase sigma factor 70 region 4 type 2 domain-containing protein</fullName>
    </recommendedName>
</protein>
<accession>A0A4Q2SGC3</accession>
<dbReference type="Proteomes" id="UP000291101">
    <property type="component" value="Unassembled WGS sequence"/>
</dbReference>
<evidence type="ECO:0000313" key="8">
    <source>
        <dbReference type="Proteomes" id="UP000291101"/>
    </source>
</evidence>
<evidence type="ECO:0000259" key="6">
    <source>
        <dbReference type="Pfam" id="PF08281"/>
    </source>
</evidence>
<feature type="domain" description="RNA polymerase sigma factor 70 region 4 type 2" evidence="6">
    <location>
        <begin position="62"/>
        <end position="114"/>
    </location>
</feature>
<name>A0A4Q2SGC3_9ACTN</name>
<dbReference type="InterPro" id="IPR036388">
    <property type="entry name" value="WH-like_DNA-bd_sf"/>
</dbReference>
<dbReference type="PANTHER" id="PTHR43133:SF8">
    <property type="entry name" value="RNA POLYMERASE SIGMA FACTOR HI_1459-RELATED"/>
    <property type="match status" value="1"/>
</dbReference>
<sequence>MDDETPSVTGVAVVDLVTGVERRWDARTVSRAWVWRRRRWREETADVLPESLADAPDHDELVAVRSALAGLAPRRRPVLVLRYYEGLSEAEIAQHVSISPGTVKSHARDGLARMRTVLPRDDGPWDAVRPALS</sequence>
<organism evidence="7 8">
    <name type="scientific">Nocardioides zhouii</name>
    <dbReference type="NCBI Taxonomy" id="1168729"/>
    <lineage>
        <taxon>Bacteria</taxon>
        <taxon>Bacillati</taxon>
        <taxon>Actinomycetota</taxon>
        <taxon>Actinomycetes</taxon>
        <taxon>Propionibacteriales</taxon>
        <taxon>Nocardioidaceae</taxon>
        <taxon>Nocardioides</taxon>
    </lineage>
</organism>
<evidence type="ECO:0000256" key="2">
    <source>
        <dbReference type="ARBA" id="ARBA00023015"/>
    </source>
</evidence>
<reference evidence="7 8" key="1">
    <citation type="submission" date="2019-01" db="EMBL/GenBank/DDBJ databases">
        <title>Novel species of Nocardioides.</title>
        <authorList>
            <person name="Liu Q."/>
            <person name="X Y.-H."/>
        </authorList>
    </citation>
    <scope>NUCLEOTIDE SEQUENCE [LARGE SCALE GENOMIC DNA]</scope>
    <source>
        <strain evidence="7 8">HLT2-9</strain>
    </source>
</reference>
<dbReference type="GO" id="GO:0003677">
    <property type="term" value="F:DNA binding"/>
    <property type="evidence" value="ECO:0007669"/>
    <property type="project" value="UniProtKB-KW"/>
</dbReference>
<comment type="caution">
    <text evidence="7">The sequence shown here is derived from an EMBL/GenBank/DDBJ whole genome shotgun (WGS) entry which is preliminary data.</text>
</comment>
<dbReference type="SUPFAM" id="SSF88659">
    <property type="entry name" value="Sigma3 and sigma4 domains of RNA polymerase sigma factors"/>
    <property type="match status" value="1"/>
</dbReference>
<evidence type="ECO:0000256" key="5">
    <source>
        <dbReference type="ARBA" id="ARBA00023163"/>
    </source>
</evidence>
<dbReference type="Pfam" id="PF08281">
    <property type="entry name" value="Sigma70_r4_2"/>
    <property type="match status" value="1"/>
</dbReference>
<keyword evidence="4" id="KW-0238">DNA-binding</keyword>
<evidence type="ECO:0000256" key="1">
    <source>
        <dbReference type="ARBA" id="ARBA00010641"/>
    </source>
</evidence>
<dbReference type="EMBL" id="SDWV01000034">
    <property type="protein sequence ID" value="RYC03831.1"/>
    <property type="molecule type" value="Genomic_DNA"/>
</dbReference>
<evidence type="ECO:0000256" key="4">
    <source>
        <dbReference type="ARBA" id="ARBA00023125"/>
    </source>
</evidence>
<keyword evidence="2" id="KW-0805">Transcription regulation</keyword>
<evidence type="ECO:0000313" key="7">
    <source>
        <dbReference type="EMBL" id="RYC03831.1"/>
    </source>
</evidence>
<dbReference type="GO" id="GO:0006352">
    <property type="term" value="P:DNA-templated transcription initiation"/>
    <property type="evidence" value="ECO:0007669"/>
    <property type="project" value="InterPro"/>
</dbReference>
<dbReference type="InterPro" id="IPR039425">
    <property type="entry name" value="RNA_pol_sigma-70-like"/>
</dbReference>
<dbReference type="CDD" id="cd06171">
    <property type="entry name" value="Sigma70_r4"/>
    <property type="match status" value="1"/>
</dbReference>
<dbReference type="AlphaFoldDB" id="A0A4Q2SGC3"/>
<keyword evidence="8" id="KW-1185">Reference proteome</keyword>
<comment type="similarity">
    <text evidence="1">Belongs to the sigma-70 factor family. ECF subfamily.</text>
</comment>
<dbReference type="GO" id="GO:0016987">
    <property type="term" value="F:sigma factor activity"/>
    <property type="evidence" value="ECO:0007669"/>
    <property type="project" value="UniProtKB-KW"/>
</dbReference>
<gene>
    <name evidence="7" type="ORF">EUA94_21465</name>
</gene>
<dbReference type="Gene3D" id="1.10.10.10">
    <property type="entry name" value="Winged helix-like DNA-binding domain superfamily/Winged helix DNA-binding domain"/>
    <property type="match status" value="1"/>
</dbReference>
<proteinExistence type="inferred from homology"/>
<dbReference type="InterPro" id="IPR013324">
    <property type="entry name" value="RNA_pol_sigma_r3/r4-like"/>
</dbReference>
<keyword evidence="5" id="KW-0804">Transcription</keyword>
<evidence type="ECO:0000256" key="3">
    <source>
        <dbReference type="ARBA" id="ARBA00023082"/>
    </source>
</evidence>
<dbReference type="InterPro" id="IPR013249">
    <property type="entry name" value="RNA_pol_sigma70_r4_t2"/>
</dbReference>
<dbReference type="PANTHER" id="PTHR43133">
    <property type="entry name" value="RNA POLYMERASE ECF-TYPE SIGMA FACTO"/>
    <property type="match status" value="1"/>
</dbReference>
<keyword evidence="3" id="KW-0731">Sigma factor</keyword>